<organism evidence="2 3">
    <name type="scientific">Candidatus Dormiibacter inghamiae</name>
    <dbReference type="NCBI Taxonomy" id="3127013"/>
    <lineage>
        <taxon>Bacteria</taxon>
        <taxon>Bacillati</taxon>
        <taxon>Candidatus Dormiibacterota</taxon>
        <taxon>Candidatus Dormibacteria</taxon>
        <taxon>Candidatus Dormibacterales</taxon>
        <taxon>Candidatus Dormibacteraceae</taxon>
        <taxon>Candidatus Dormiibacter</taxon>
    </lineage>
</organism>
<proteinExistence type="predicted"/>
<comment type="caution">
    <text evidence="2">The sequence shown here is derived from an EMBL/GenBank/DDBJ whole genome shotgun (WGS) entry which is preliminary data.</text>
</comment>
<dbReference type="AlphaFoldDB" id="A0A934N888"/>
<reference evidence="2 3" key="1">
    <citation type="submission" date="2020-10" db="EMBL/GenBank/DDBJ databases">
        <title>Ca. Dormibacterota MAGs.</title>
        <authorList>
            <person name="Montgomery K."/>
        </authorList>
    </citation>
    <scope>NUCLEOTIDE SEQUENCE [LARGE SCALE GENOMIC DNA]</scope>
    <source>
        <strain evidence="2">SC8811_S16_3</strain>
    </source>
</reference>
<dbReference type="EMBL" id="JAEKNQ010000059">
    <property type="protein sequence ID" value="MBJ7604505.1"/>
    <property type="molecule type" value="Genomic_DNA"/>
</dbReference>
<dbReference type="GO" id="GO:0030729">
    <property type="term" value="F:acetoacetate-CoA ligase activity"/>
    <property type="evidence" value="ECO:0007669"/>
    <property type="project" value="TreeGrafter"/>
</dbReference>
<accession>A0A934N888</accession>
<dbReference type="Proteomes" id="UP000620075">
    <property type="component" value="Unassembled WGS sequence"/>
</dbReference>
<dbReference type="SUPFAM" id="SSF56801">
    <property type="entry name" value="Acetyl-CoA synthetase-like"/>
    <property type="match status" value="1"/>
</dbReference>
<dbReference type="PANTHER" id="PTHR42921:SF1">
    <property type="entry name" value="ACETOACETYL-COA SYNTHETASE"/>
    <property type="match status" value="1"/>
</dbReference>
<evidence type="ECO:0000313" key="3">
    <source>
        <dbReference type="Proteomes" id="UP000620075"/>
    </source>
</evidence>
<dbReference type="PANTHER" id="PTHR42921">
    <property type="entry name" value="ACETOACETYL-COA SYNTHETASE"/>
    <property type="match status" value="1"/>
</dbReference>
<protein>
    <submittedName>
        <fullName evidence="2">Uncharacterized protein</fullName>
    </submittedName>
</protein>
<feature type="region of interest" description="Disordered" evidence="1">
    <location>
        <begin position="85"/>
        <end position="109"/>
    </location>
</feature>
<sequence>MFVHRRGPRRDRRGRYFSTFPGVWRRGDWIKIAPRGGAVIYGRSDSTINRMGVRMGSSELCRVVEELPEVLDSLVVPNRDGSRELQADVRRAGARRRLRDSRGPARAQQ</sequence>
<evidence type="ECO:0000256" key="1">
    <source>
        <dbReference type="SAM" id="MobiDB-lite"/>
    </source>
</evidence>
<evidence type="ECO:0000313" key="2">
    <source>
        <dbReference type="EMBL" id="MBJ7604505.1"/>
    </source>
</evidence>
<name>A0A934N888_9BACT</name>
<gene>
    <name evidence="2" type="ORF">JF888_15225</name>
</gene>